<organism evidence="2 3">
    <name type="scientific">Cichlidogyrus casuarinus</name>
    <dbReference type="NCBI Taxonomy" id="1844966"/>
    <lineage>
        <taxon>Eukaryota</taxon>
        <taxon>Metazoa</taxon>
        <taxon>Spiralia</taxon>
        <taxon>Lophotrochozoa</taxon>
        <taxon>Platyhelminthes</taxon>
        <taxon>Monogenea</taxon>
        <taxon>Monopisthocotylea</taxon>
        <taxon>Dactylogyridea</taxon>
        <taxon>Ancyrocephalidae</taxon>
        <taxon>Cichlidogyrus</taxon>
    </lineage>
</organism>
<accession>A0ABD2Q3T4</accession>
<feature type="compositionally biased region" description="Low complexity" evidence="1">
    <location>
        <begin position="99"/>
        <end position="118"/>
    </location>
</feature>
<dbReference type="EMBL" id="JBJKFK010001320">
    <property type="protein sequence ID" value="KAL3313391.1"/>
    <property type="molecule type" value="Genomic_DNA"/>
</dbReference>
<name>A0ABD2Q3T4_9PLAT</name>
<reference evidence="2 3" key="1">
    <citation type="submission" date="2024-11" db="EMBL/GenBank/DDBJ databases">
        <title>Adaptive evolution of stress response genes in parasites aligns with host niche diversity.</title>
        <authorList>
            <person name="Hahn C."/>
            <person name="Resl P."/>
        </authorList>
    </citation>
    <scope>NUCLEOTIDE SEQUENCE [LARGE SCALE GENOMIC DNA]</scope>
    <source>
        <strain evidence="2">EGGRZ-B1_66</strain>
        <tissue evidence="2">Body</tissue>
    </source>
</reference>
<comment type="caution">
    <text evidence="2">The sequence shown here is derived from an EMBL/GenBank/DDBJ whole genome shotgun (WGS) entry which is preliminary data.</text>
</comment>
<evidence type="ECO:0000256" key="1">
    <source>
        <dbReference type="SAM" id="MobiDB-lite"/>
    </source>
</evidence>
<proteinExistence type="predicted"/>
<evidence type="ECO:0000313" key="3">
    <source>
        <dbReference type="Proteomes" id="UP001626550"/>
    </source>
</evidence>
<dbReference type="Proteomes" id="UP001626550">
    <property type="component" value="Unassembled WGS sequence"/>
</dbReference>
<sequence>MRKFLSAYCRWEKDPSQLIRYAETYDSLDLKPENRDAWERLPETLLRTYYDHGVQGMPQDLPDDDSPLGSPLKERLKEFLNAKSSFEGIEMQGKAPLATENTFSSQNSSESTSDSEFDQSQKFEKVCPDLMDLFEQLKTTDWYKNLTDDEDDQFGMNEFGAKSQKPVNCSQSSEDDEALIDIYGRDDRCDILSKEVDEEHIITAGAARSMLHGGPSTGRQNLADLMNLHSSDSDEEVVVTKKRRKPRAKNSLREMMKMMDQELEGQAANIGRVPGMDFDDPELEKVVSSNIYKARPGVDNPATMMLHSLGLNVCKKKL</sequence>
<dbReference type="AlphaFoldDB" id="A0ABD2Q3T4"/>
<protein>
    <submittedName>
        <fullName evidence="2">Uncharacterized protein</fullName>
    </submittedName>
</protein>
<keyword evidence="3" id="KW-1185">Reference proteome</keyword>
<feature type="region of interest" description="Disordered" evidence="1">
    <location>
        <begin position="94"/>
        <end position="120"/>
    </location>
</feature>
<evidence type="ECO:0000313" key="2">
    <source>
        <dbReference type="EMBL" id="KAL3313391.1"/>
    </source>
</evidence>
<gene>
    <name evidence="2" type="ORF">Ciccas_008008</name>
</gene>